<dbReference type="SUPFAM" id="SSF53720">
    <property type="entry name" value="ALDH-like"/>
    <property type="match status" value="1"/>
</dbReference>
<accession>A0ABR9QXT2</accession>
<name>A0ABR9QXT2_9FIRM</name>
<feature type="domain" description="Aldehyde dehydrogenase" evidence="7">
    <location>
        <begin position="23"/>
        <end position="425"/>
    </location>
</feature>
<evidence type="ECO:0000256" key="1">
    <source>
        <dbReference type="ARBA" id="ARBA00009986"/>
    </source>
</evidence>
<keyword evidence="9" id="KW-1185">Reference proteome</keyword>
<keyword evidence="6" id="KW-0175">Coiled coil</keyword>
<dbReference type="Gene3D" id="3.40.605.10">
    <property type="entry name" value="Aldehyde Dehydrogenase, Chain A, domain 1"/>
    <property type="match status" value="1"/>
</dbReference>
<evidence type="ECO:0000256" key="3">
    <source>
        <dbReference type="PIRNR" id="PIRNR036492"/>
    </source>
</evidence>
<dbReference type="RefSeq" id="WP_226385314.1">
    <property type="nucleotide sequence ID" value="NZ_JADCKA010000007.1"/>
</dbReference>
<evidence type="ECO:0000256" key="4">
    <source>
        <dbReference type="PROSITE-ProRule" id="PRU10007"/>
    </source>
</evidence>
<dbReference type="PANTHER" id="PTHR43570:SF16">
    <property type="entry name" value="ALDEHYDE DEHYDROGENASE TYPE III, ISOFORM Q"/>
    <property type="match status" value="1"/>
</dbReference>
<sequence>MCKTAGEIISSQKKYLMTGGFSNINRRERRLKELLVSVNDHESEIADALKKDLGKSDMEALMTEIAPVKEEIRFMLSKLKSFQKPKKVKTPFTHFPASSYVLREPYGSILIISPWNYPFQLTMMPLVGAIAAGNCAVIKPSRKSPNTSSIIARIIEDVFDEKEVFVADEDLSHDELMAGHPDMIFFTGSAKTGRHVMEMASKDLIPVVLELGGKSPCIVDETADIELAARRIAWGKCINAGQTCVAPDYVLADRKIYGLLAERIYSYVKAMYGDAVENEDYPKIINRESFIRLTGYIDSGNAVYGGRYDEESLRIEPTVLLDVKDGDPVMQEEIFGPVLPIIPFDNLGQAVLNIMQRPRPLALYMFTKDMKTAKRICSNVAFGGGCINDTIMHVAANSLPFGGTGDSGMGSYHGRYSLETFSRPKGIEKGRRPDFGFRYPPYTNGKRKLLKLFLR</sequence>
<dbReference type="InterPro" id="IPR016163">
    <property type="entry name" value="Ald_DH_C"/>
</dbReference>
<evidence type="ECO:0000313" key="9">
    <source>
        <dbReference type="Proteomes" id="UP001516588"/>
    </source>
</evidence>
<dbReference type="InterPro" id="IPR012394">
    <property type="entry name" value="Aldehyde_DH_NAD(P)"/>
</dbReference>
<evidence type="ECO:0000256" key="6">
    <source>
        <dbReference type="SAM" id="Coils"/>
    </source>
</evidence>
<organism evidence="8 9">
    <name type="scientific">Gallibacter intestinalis</name>
    <dbReference type="NCBI Taxonomy" id="2779356"/>
    <lineage>
        <taxon>Bacteria</taxon>
        <taxon>Bacillati</taxon>
        <taxon>Bacillota</taxon>
        <taxon>Clostridia</taxon>
        <taxon>Eubacteriales</taxon>
        <taxon>Eubacteriaceae</taxon>
        <taxon>Gallibacter</taxon>
    </lineage>
</organism>
<dbReference type="InterPro" id="IPR016161">
    <property type="entry name" value="Ald_DH/histidinol_DH"/>
</dbReference>
<dbReference type="EMBL" id="JADCKA010000007">
    <property type="protein sequence ID" value="MBE5035666.1"/>
    <property type="molecule type" value="Genomic_DNA"/>
</dbReference>
<dbReference type="Gene3D" id="3.40.309.10">
    <property type="entry name" value="Aldehyde Dehydrogenase, Chain A, domain 2"/>
    <property type="match status" value="1"/>
</dbReference>
<proteinExistence type="inferred from homology"/>
<dbReference type="PIRSF" id="PIRSF036492">
    <property type="entry name" value="ALDH"/>
    <property type="match status" value="1"/>
</dbReference>
<evidence type="ECO:0000259" key="7">
    <source>
        <dbReference type="Pfam" id="PF00171"/>
    </source>
</evidence>
<dbReference type="InterPro" id="IPR016162">
    <property type="entry name" value="Ald_DH_N"/>
</dbReference>
<dbReference type="InterPro" id="IPR015590">
    <property type="entry name" value="Aldehyde_DH_dom"/>
</dbReference>
<feature type="coiled-coil region" evidence="6">
    <location>
        <begin position="24"/>
        <end position="51"/>
    </location>
</feature>
<gene>
    <name evidence="8" type="ORF">INF20_05150</name>
</gene>
<evidence type="ECO:0000256" key="2">
    <source>
        <dbReference type="ARBA" id="ARBA00023002"/>
    </source>
</evidence>
<comment type="similarity">
    <text evidence="1 3 5">Belongs to the aldehyde dehydrogenase family.</text>
</comment>
<keyword evidence="2 3" id="KW-0560">Oxidoreductase</keyword>
<feature type="active site" evidence="4">
    <location>
        <position position="210"/>
    </location>
</feature>
<reference evidence="8 9" key="1">
    <citation type="submission" date="2020-10" db="EMBL/GenBank/DDBJ databases">
        <title>ChiBAC.</title>
        <authorList>
            <person name="Zenner C."/>
            <person name="Hitch T.C.A."/>
            <person name="Clavel T."/>
        </authorList>
    </citation>
    <scope>NUCLEOTIDE SEQUENCE [LARGE SCALE GENOMIC DNA]</scope>
    <source>
        <strain evidence="8 9">DSM 108706</strain>
    </source>
</reference>
<evidence type="ECO:0000256" key="5">
    <source>
        <dbReference type="RuleBase" id="RU003345"/>
    </source>
</evidence>
<comment type="caution">
    <text evidence="8">The sequence shown here is derived from an EMBL/GenBank/DDBJ whole genome shotgun (WGS) entry which is preliminary data.</text>
</comment>
<dbReference type="InterPro" id="IPR029510">
    <property type="entry name" value="Ald_DH_CS_GLU"/>
</dbReference>
<dbReference type="PROSITE" id="PS00687">
    <property type="entry name" value="ALDEHYDE_DEHYDR_GLU"/>
    <property type="match status" value="1"/>
</dbReference>
<dbReference type="Proteomes" id="UP001516588">
    <property type="component" value="Unassembled WGS sequence"/>
</dbReference>
<evidence type="ECO:0000313" key="8">
    <source>
        <dbReference type="EMBL" id="MBE5035666.1"/>
    </source>
</evidence>
<dbReference type="PANTHER" id="PTHR43570">
    <property type="entry name" value="ALDEHYDE DEHYDROGENASE"/>
    <property type="match status" value="1"/>
</dbReference>
<protein>
    <recommendedName>
        <fullName evidence="3">Aldehyde dehydrogenase</fullName>
    </recommendedName>
</protein>
<dbReference type="Pfam" id="PF00171">
    <property type="entry name" value="Aldedh"/>
    <property type="match status" value="1"/>
</dbReference>